<dbReference type="AlphaFoldDB" id="A0A5S4FYG7"/>
<organism evidence="3 4">
    <name type="scientific">Nonomuraea turkmeniaca</name>
    <dbReference type="NCBI Taxonomy" id="103838"/>
    <lineage>
        <taxon>Bacteria</taxon>
        <taxon>Bacillati</taxon>
        <taxon>Actinomycetota</taxon>
        <taxon>Actinomycetes</taxon>
        <taxon>Streptosporangiales</taxon>
        <taxon>Streptosporangiaceae</taxon>
        <taxon>Nonomuraea</taxon>
    </lineage>
</organism>
<dbReference type="OrthoDB" id="9809635at2"/>
<reference evidence="3 4" key="1">
    <citation type="submission" date="2019-05" db="EMBL/GenBank/DDBJ databases">
        <title>Draft genome sequence of Nonomuraea turkmeniaca DSM 43926.</title>
        <authorList>
            <person name="Saricaoglu S."/>
            <person name="Isik K."/>
        </authorList>
    </citation>
    <scope>NUCLEOTIDE SEQUENCE [LARGE SCALE GENOMIC DNA]</scope>
    <source>
        <strain evidence="3 4">DSM 43926</strain>
    </source>
</reference>
<dbReference type="InterPro" id="IPR001466">
    <property type="entry name" value="Beta-lactam-related"/>
</dbReference>
<dbReference type="PANTHER" id="PTHR46825:SF9">
    <property type="entry name" value="BETA-LACTAMASE-RELATED DOMAIN-CONTAINING PROTEIN"/>
    <property type="match status" value="1"/>
</dbReference>
<dbReference type="PANTHER" id="PTHR46825">
    <property type="entry name" value="D-ALANYL-D-ALANINE-CARBOXYPEPTIDASE/ENDOPEPTIDASE AMPH"/>
    <property type="match status" value="1"/>
</dbReference>
<sequence length="380" mass="40368">MFSCSRFVRGRCRARRACCRAPSSGPGAGPAAGARPDRGGGRPVAPLTPRRRDLSVSWLRRRIAEAGYRPDEPLVLGLRHRGGPPVFHAQGLTATGETLTATTLVYAASLSKQITAACAALLVRQGVLDLESVLSEWLPRLPAWADTVRLSHLLHHTAALPPDAEVDALIDGDRTSHGVIRALARLPAVQGTPGSEYVYSNAGYVCLASVLERAADQDLPAFARRRLFAPLAMNDTCYWPGPAPAPPGAAPLSPAHPAPLSLGDGGVWTTARDLVRWSQALNADELGISPLLQTPGRLEDGTPIDYAWGMGVRTHAGHRVYRHGGGWPGLRALQARLPELGVNIVLIAIADDTERRGDLFSGLLDEVTSLKGESPGGGPR</sequence>
<feature type="compositionally biased region" description="Low complexity" evidence="1">
    <location>
        <begin position="19"/>
        <end position="34"/>
    </location>
</feature>
<protein>
    <submittedName>
        <fullName evidence="3">Beta-lactamase family protein</fullName>
    </submittedName>
</protein>
<dbReference type="InterPro" id="IPR050491">
    <property type="entry name" value="AmpC-like"/>
</dbReference>
<feature type="domain" description="Beta-lactamase-related" evidence="2">
    <location>
        <begin position="80"/>
        <end position="348"/>
    </location>
</feature>
<keyword evidence="4" id="KW-1185">Reference proteome</keyword>
<dbReference type="SUPFAM" id="SSF56601">
    <property type="entry name" value="beta-lactamase/transpeptidase-like"/>
    <property type="match status" value="1"/>
</dbReference>
<dbReference type="Proteomes" id="UP000309128">
    <property type="component" value="Unassembled WGS sequence"/>
</dbReference>
<dbReference type="InterPro" id="IPR012338">
    <property type="entry name" value="Beta-lactam/transpept-like"/>
</dbReference>
<evidence type="ECO:0000313" key="3">
    <source>
        <dbReference type="EMBL" id="TMR25314.1"/>
    </source>
</evidence>
<dbReference type="Pfam" id="PF00144">
    <property type="entry name" value="Beta-lactamase"/>
    <property type="match status" value="1"/>
</dbReference>
<feature type="region of interest" description="Disordered" evidence="1">
    <location>
        <begin position="19"/>
        <end position="48"/>
    </location>
</feature>
<dbReference type="Gene3D" id="3.40.710.10">
    <property type="entry name" value="DD-peptidase/beta-lactamase superfamily"/>
    <property type="match status" value="1"/>
</dbReference>
<accession>A0A5S4FYG7</accession>
<evidence type="ECO:0000256" key="1">
    <source>
        <dbReference type="SAM" id="MobiDB-lite"/>
    </source>
</evidence>
<name>A0A5S4FYG7_9ACTN</name>
<comment type="caution">
    <text evidence="3">The sequence shown here is derived from an EMBL/GenBank/DDBJ whole genome shotgun (WGS) entry which is preliminary data.</text>
</comment>
<evidence type="ECO:0000259" key="2">
    <source>
        <dbReference type="Pfam" id="PF00144"/>
    </source>
</evidence>
<dbReference type="EMBL" id="VCKY01000003">
    <property type="protein sequence ID" value="TMR25314.1"/>
    <property type="molecule type" value="Genomic_DNA"/>
</dbReference>
<proteinExistence type="predicted"/>
<evidence type="ECO:0000313" key="4">
    <source>
        <dbReference type="Proteomes" id="UP000309128"/>
    </source>
</evidence>
<gene>
    <name evidence="3" type="ORF">ETD86_01590</name>
</gene>